<dbReference type="Proteomes" id="UP000299102">
    <property type="component" value="Unassembled WGS sequence"/>
</dbReference>
<evidence type="ECO:0000256" key="2">
    <source>
        <dbReference type="ARBA" id="ARBA00022475"/>
    </source>
</evidence>
<comment type="subcellular location">
    <subcellularLocation>
        <location evidence="1">Cell membrane</location>
        <topology evidence="1">Multi-pass membrane protein</topology>
    </subcellularLocation>
</comment>
<keyword evidence="2" id="KW-1003">Cell membrane</keyword>
<keyword evidence="5 6" id="KW-0472">Membrane</keyword>
<evidence type="ECO:0000313" key="8">
    <source>
        <dbReference type="Proteomes" id="UP000299102"/>
    </source>
</evidence>
<comment type="caution">
    <text evidence="7">The sequence shown here is derived from an EMBL/GenBank/DDBJ whole genome shotgun (WGS) entry which is preliminary data.</text>
</comment>
<protein>
    <submittedName>
        <fullName evidence="7">Uncharacterized protein</fullName>
    </submittedName>
</protein>
<feature type="transmembrane region" description="Helical" evidence="6">
    <location>
        <begin position="6"/>
        <end position="28"/>
    </location>
</feature>
<keyword evidence="8" id="KW-1185">Reference proteome</keyword>
<organism evidence="7 8">
    <name type="scientific">Eumeta variegata</name>
    <name type="common">Bagworm moth</name>
    <name type="synonym">Eumeta japonica</name>
    <dbReference type="NCBI Taxonomy" id="151549"/>
    <lineage>
        <taxon>Eukaryota</taxon>
        <taxon>Metazoa</taxon>
        <taxon>Ecdysozoa</taxon>
        <taxon>Arthropoda</taxon>
        <taxon>Hexapoda</taxon>
        <taxon>Insecta</taxon>
        <taxon>Pterygota</taxon>
        <taxon>Neoptera</taxon>
        <taxon>Endopterygota</taxon>
        <taxon>Lepidoptera</taxon>
        <taxon>Glossata</taxon>
        <taxon>Ditrysia</taxon>
        <taxon>Tineoidea</taxon>
        <taxon>Psychidae</taxon>
        <taxon>Oiketicinae</taxon>
        <taxon>Eumeta</taxon>
    </lineage>
</organism>
<dbReference type="GO" id="GO:0050909">
    <property type="term" value="P:sensory perception of taste"/>
    <property type="evidence" value="ECO:0007669"/>
    <property type="project" value="InterPro"/>
</dbReference>
<evidence type="ECO:0000256" key="4">
    <source>
        <dbReference type="ARBA" id="ARBA00022989"/>
    </source>
</evidence>
<name>A0A4C1SMN1_EUMVA</name>
<dbReference type="InterPro" id="IPR013604">
    <property type="entry name" value="7TM_chemorcpt"/>
</dbReference>
<dbReference type="GO" id="GO:0005886">
    <property type="term" value="C:plasma membrane"/>
    <property type="evidence" value="ECO:0007669"/>
    <property type="project" value="UniProtKB-SubCell"/>
</dbReference>
<dbReference type="EMBL" id="BGZK01000010">
    <property type="protein sequence ID" value="GBP03463.1"/>
    <property type="molecule type" value="Genomic_DNA"/>
</dbReference>
<accession>A0A4C1SMN1</accession>
<evidence type="ECO:0000256" key="1">
    <source>
        <dbReference type="ARBA" id="ARBA00004651"/>
    </source>
</evidence>
<evidence type="ECO:0000313" key="7">
    <source>
        <dbReference type="EMBL" id="GBP03463.1"/>
    </source>
</evidence>
<proteinExistence type="predicted"/>
<keyword evidence="4 6" id="KW-1133">Transmembrane helix</keyword>
<dbReference type="OrthoDB" id="7477935at2759"/>
<feature type="transmembrane region" description="Helical" evidence="6">
    <location>
        <begin position="78"/>
        <end position="98"/>
    </location>
</feature>
<evidence type="ECO:0000256" key="3">
    <source>
        <dbReference type="ARBA" id="ARBA00022692"/>
    </source>
</evidence>
<keyword evidence="3 6" id="KW-0812">Transmembrane</keyword>
<dbReference type="AlphaFoldDB" id="A0A4C1SMN1"/>
<reference evidence="7 8" key="1">
    <citation type="journal article" date="2019" name="Commun. Biol.">
        <title>The bagworm genome reveals a unique fibroin gene that provides high tensile strength.</title>
        <authorList>
            <person name="Kono N."/>
            <person name="Nakamura H."/>
            <person name="Ohtoshi R."/>
            <person name="Tomita M."/>
            <person name="Numata K."/>
            <person name="Arakawa K."/>
        </authorList>
    </citation>
    <scope>NUCLEOTIDE SEQUENCE [LARGE SCALE GENOMIC DNA]</scope>
</reference>
<evidence type="ECO:0000256" key="6">
    <source>
        <dbReference type="SAM" id="Phobius"/>
    </source>
</evidence>
<sequence>MTFVPYTVILVLQALHVSIIPCLPAFIVESIASETDKIKLLLLDKVIDSKSEEEKKDIHLFLYYLEMRPFKYRIWRTIAVDVGLPLGLISFYTTYIIAIVQFSHLYDIAWLASANVSNTLLVPQKHTLRQYNALNSAAINCLRMMQCAGSILFDPSSFFPPSCLTPLRCFRD</sequence>
<dbReference type="Pfam" id="PF08395">
    <property type="entry name" value="7tm_7"/>
    <property type="match status" value="1"/>
</dbReference>
<evidence type="ECO:0000256" key="5">
    <source>
        <dbReference type="ARBA" id="ARBA00023136"/>
    </source>
</evidence>
<gene>
    <name evidence="7" type="ORF">EVAR_101815_1</name>
</gene>